<sequence length="69" mass="7661">MLANRDNYLTSINGDENLSANICKGDKVLVINCLEELLWMLQAKRSLPAPFRVNGGLLVRDPSSSNHYA</sequence>
<proteinExistence type="predicted"/>
<dbReference type="Proteomes" id="UP000038040">
    <property type="component" value="Unplaced"/>
</dbReference>
<gene>
    <name evidence="1" type="ORF">DME_LOCUS2877</name>
</gene>
<name>A0A0N4UMQ2_DRAME</name>
<reference evidence="4" key="1">
    <citation type="submission" date="2017-02" db="UniProtKB">
        <authorList>
            <consortium name="WormBaseParasite"/>
        </authorList>
    </citation>
    <scope>IDENTIFICATION</scope>
</reference>
<reference evidence="1 3" key="2">
    <citation type="submission" date="2018-11" db="EMBL/GenBank/DDBJ databases">
        <authorList>
            <consortium name="Pathogen Informatics"/>
        </authorList>
    </citation>
    <scope>NUCLEOTIDE SEQUENCE [LARGE SCALE GENOMIC DNA]</scope>
</reference>
<evidence type="ECO:0000313" key="2">
    <source>
        <dbReference type="Proteomes" id="UP000038040"/>
    </source>
</evidence>
<evidence type="ECO:0000313" key="4">
    <source>
        <dbReference type="WBParaSite" id="DME_0000914001-mRNA-1"/>
    </source>
</evidence>
<organism evidence="2 4">
    <name type="scientific">Dracunculus medinensis</name>
    <name type="common">Guinea worm</name>
    <dbReference type="NCBI Taxonomy" id="318479"/>
    <lineage>
        <taxon>Eukaryota</taxon>
        <taxon>Metazoa</taxon>
        <taxon>Ecdysozoa</taxon>
        <taxon>Nematoda</taxon>
        <taxon>Chromadorea</taxon>
        <taxon>Rhabditida</taxon>
        <taxon>Spirurina</taxon>
        <taxon>Dracunculoidea</taxon>
        <taxon>Dracunculidae</taxon>
        <taxon>Dracunculus</taxon>
    </lineage>
</organism>
<protein>
    <submittedName>
        <fullName evidence="4">SH3 domain-containing protein</fullName>
    </submittedName>
</protein>
<dbReference type="EMBL" id="UYYG01000086">
    <property type="protein sequence ID" value="VDN52904.1"/>
    <property type="molecule type" value="Genomic_DNA"/>
</dbReference>
<keyword evidence="3" id="KW-1185">Reference proteome</keyword>
<dbReference type="AlphaFoldDB" id="A0A0N4UMQ2"/>
<evidence type="ECO:0000313" key="1">
    <source>
        <dbReference type="EMBL" id="VDN52904.1"/>
    </source>
</evidence>
<dbReference type="WBParaSite" id="DME_0000914001-mRNA-1">
    <property type="protein sequence ID" value="DME_0000914001-mRNA-1"/>
    <property type="gene ID" value="DME_0000914001"/>
</dbReference>
<evidence type="ECO:0000313" key="3">
    <source>
        <dbReference type="Proteomes" id="UP000274756"/>
    </source>
</evidence>
<dbReference type="Proteomes" id="UP000274756">
    <property type="component" value="Unassembled WGS sequence"/>
</dbReference>
<accession>A0A0N4UMQ2</accession>